<proteinExistence type="predicted"/>
<protein>
    <submittedName>
        <fullName evidence="3">Nitrilase</fullName>
    </submittedName>
</protein>
<dbReference type="OrthoDB" id="9811121at2"/>
<accession>A0A327Y086</accession>
<evidence type="ECO:0000313" key="4">
    <source>
        <dbReference type="Proteomes" id="UP000249165"/>
    </source>
</evidence>
<dbReference type="SUPFAM" id="SSF56317">
    <property type="entry name" value="Carbon-nitrogen hydrolase"/>
    <property type="match status" value="1"/>
</dbReference>
<dbReference type="CDD" id="cd07576">
    <property type="entry name" value="R-amidase_like"/>
    <property type="match status" value="1"/>
</dbReference>
<dbReference type="InterPro" id="IPR050345">
    <property type="entry name" value="Aliph_Amidase/BUP"/>
</dbReference>
<dbReference type="GO" id="GO:0016811">
    <property type="term" value="F:hydrolase activity, acting on carbon-nitrogen (but not peptide) bonds, in linear amides"/>
    <property type="evidence" value="ECO:0007669"/>
    <property type="project" value="UniProtKB-ARBA"/>
</dbReference>
<keyword evidence="4" id="KW-1185">Reference proteome</keyword>
<evidence type="ECO:0000256" key="1">
    <source>
        <dbReference type="ARBA" id="ARBA00022801"/>
    </source>
</evidence>
<dbReference type="AlphaFoldDB" id="A0A327Y086"/>
<feature type="domain" description="CN hydrolase" evidence="2">
    <location>
        <begin position="1"/>
        <end position="236"/>
    </location>
</feature>
<dbReference type="Gene3D" id="3.60.110.10">
    <property type="entry name" value="Carbon-nitrogen hydrolase"/>
    <property type="match status" value="1"/>
</dbReference>
<dbReference type="PROSITE" id="PS50263">
    <property type="entry name" value="CN_HYDROLASE"/>
    <property type="match status" value="1"/>
</dbReference>
<dbReference type="InterPro" id="IPR003010">
    <property type="entry name" value="C-N_Hydrolase"/>
</dbReference>
<name>A0A327Y086_9RHOB</name>
<dbReference type="InterPro" id="IPR044083">
    <property type="entry name" value="RamA-like"/>
</dbReference>
<dbReference type="Pfam" id="PF00795">
    <property type="entry name" value="CN_hydrolase"/>
    <property type="match status" value="1"/>
</dbReference>
<dbReference type="Proteomes" id="UP000249165">
    <property type="component" value="Unassembled WGS sequence"/>
</dbReference>
<dbReference type="PANTHER" id="PTHR43674">
    <property type="entry name" value="NITRILASE C965.09-RELATED"/>
    <property type="match status" value="1"/>
</dbReference>
<dbReference type="PANTHER" id="PTHR43674:SF2">
    <property type="entry name" value="BETA-UREIDOPROPIONASE"/>
    <property type="match status" value="1"/>
</dbReference>
<evidence type="ECO:0000313" key="3">
    <source>
        <dbReference type="EMBL" id="RAK13821.1"/>
    </source>
</evidence>
<dbReference type="RefSeq" id="WP_111550835.1">
    <property type="nucleotide sequence ID" value="NZ_LIQE01000032.1"/>
</dbReference>
<dbReference type="InterPro" id="IPR036526">
    <property type="entry name" value="C-N_Hydrolase_sf"/>
</dbReference>
<gene>
    <name evidence="3" type="ORF">ATI53_103424</name>
</gene>
<dbReference type="EMBL" id="QLMG01000034">
    <property type="protein sequence ID" value="RAK13821.1"/>
    <property type="molecule type" value="Genomic_DNA"/>
</dbReference>
<keyword evidence="1" id="KW-0378">Hydrolase</keyword>
<comment type="caution">
    <text evidence="3">The sequence shown here is derived from an EMBL/GenBank/DDBJ whole genome shotgun (WGS) entry which is preliminary data.</text>
</comment>
<reference evidence="3 4" key="1">
    <citation type="submission" date="2018-06" db="EMBL/GenBank/DDBJ databases">
        <title>Genomic Encyclopedia of Archaeal and Bacterial Type Strains, Phase II (KMG-II): from individual species to whole genera.</title>
        <authorList>
            <person name="Goeker M."/>
        </authorList>
    </citation>
    <scope>NUCLEOTIDE SEQUENCE [LARGE SCALE GENOMIC DNA]</scope>
    <source>
        <strain evidence="3 4">DSM 22011</strain>
    </source>
</reference>
<sequence length="255" mass="26849">MKLALYQGPVQSGATEAGFATIRRQLAASAAAGASMLVMPELYLPGYNHPDHHRDLSQPRGGAWETRLAAMARDAGCGLTIGWAERDGDAVYNAATAFGSDGKVLGHYRKVQLFGPMERASFQPGDGFCSFDLGGVKCTLLICYDIEHAAHVTALAARGVTLFLVPTANPQGFEHVQRLLVPARAAELNVTVAYANYCGEDAGLAFGGCSVIAGPLGAVLAQAGAQETLLMTDIPGTRGIDPLLLSTQLTDFRKI</sequence>
<organism evidence="3 4">
    <name type="scientific">Salipiger aestuarii</name>
    <dbReference type="NCBI Taxonomy" id="568098"/>
    <lineage>
        <taxon>Bacteria</taxon>
        <taxon>Pseudomonadati</taxon>
        <taxon>Pseudomonadota</taxon>
        <taxon>Alphaproteobacteria</taxon>
        <taxon>Rhodobacterales</taxon>
        <taxon>Roseobacteraceae</taxon>
        <taxon>Salipiger</taxon>
    </lineage>
</organism>
<evidence type="ECO:0000259" key="2">
    <source>
        <dbReference type="PROSITE" id="PS50263"/>
    </source>
</evidence>